<proteinExistence type="predicted"/>
<dbReference type="AlphaFoldDB" id="A0A5B0P6A9"/>
<evidence type="ECO:0000313" key="2">
    <source>
        <dbReference type="Proteomes" id="UP000325313"/>
    </source>
</evidence>
<reference evidence="1 2" key="1">
    <citation type="submission" date="2019-05" db="EMBL/GenBank/DDBJ databases">
        <title>Emergence of the Ug99 lineage of the wheat stem rust pathogen through somatic hybridization.</title>
        <authorList>
            <person name="Li F."/>
            <person name="Upadhyaya N.M."/>
            <person name="Sperschneider J."/>
            <person name="Matny O."/>
            <person name="Nguyen-Phuc H."/>
            <person name="Mago R."/>
            <person name="Raley C."/>
            <person name="Miller M.E."/>
            <person name="Silverstein K.A.T."/>
            <person name="Henningsen E."/>
            <person name="Hirsch C.D."/>
            <person name="Visser B."/>
            <person name="Pretorius Z.A."/>
            <person name="Steffenson B.J."/>
            <person name="Schwessinger B."/>
            <person name="Dodds P.N."/>
            <person name="Figueroa M."/>
        </authorList>
    </citation>
    <scope>NUCLEOTIDE SEQUENCE [LARGE SCALE GENOMIC DNA]</scope>
    <source>
        <strain evidence="1 2">Ug99</strain>
    </source>
</reference>
<dbReference type="Proteomes" id="UP000325313">
    <property type="component" value="Unassembled WGS sequence"/>
</dbReference>
<evidence type="ECO:0000313" key="1">
    <source>
        <dbReference type="EMBL" id="KAA1097011.1"/>
    </source>
</evidence>
<accession>A0A5B0P6A9</accession>
<gene>
    <name evidence="1" type="ORF">PGTUg99_000082</name>
</gene>
<dbReference type="EMBL" id="VDEP01000361">
    <property type="protein sequence ID" value="KAA1097011.1"/>
    <property type="molecule type" value="Genomic_DNA"/>
</dbReference>
<name>A0A5B0P6A9_PUCGR</name>
<feature type="non-terminal residue" evidence="1">
    <location>
        <position position="183"/>
    </location>
</feature>
<comment type="caution">
    <text evidence="1">The sequence shown here is derived from an EMBL/GenBank/DDBJ whole genome shotgun (WGS) entry which is preliminary data.</text>
</comment>
<protein>
    <submittedName>
        <fullName evidence="1">Uncharacterized protein</fullName>
    </submittedName>
</protein>
<sequence length="183" mass="20230">MSSSQSHFPGGNPPVGVENVNRAYSTILPNSNSSLSRCISAFVRVLLDIEYNAKKSPSNTWMKTPSAHDFHVGSNLPESIILRPIDCIPPGSLLSTSERIAPVFRSIFIHDLSISDFPGPLLGIIHGIRHGTKSLQTVNTILQLGILHRWFLGRQKGVRLGQFSHEIKAKKSKSEKKSKIRIQ</sequence>
<organism evidence="1 2">
    <name type="scientific">Puccinia graminis f. sp. tritici</name>
    <dbReference type="NCBI Taxonomy" id="56615"/>
    <lineage>
        <taxon>Eukaryota</taxon>
        <taxon>Fungi</taxon>
        <taxon>Dikarya</taxon>
        <taxon>Basidiomycota</taxon>
        <taxon>Pucciniomycotina</taxon>
        <taxon>Pucciniomycetes</taxon>
        <taxon>Pucciniales</taxon>
        <taxon>Pucciniaceae</taxon>
        <taxon>Puccinia</taxon>
    </lineage>
</organism>